<comment type="caution">
    <text evidence="3">The sequence shown here is derived from an EMBL/GenBank/DDBJ whole genome shotgun (WGS) entry which is preliminary data.</text>
</comment>
<evidence type="ECO:0000313" key="3">
    <source>
        <dbReference type="EMBL" id="NLW34949.1"/>
    </source>
</evidence>
<organism evidence="3 4">
    <name type="scientific">Syntrophorhabdus aromaticivorans</name>
    <dbReference type="NCBI Taxonomy" id="328301"/>
    <lineage>
        <taxon>Bacteria</taxon>
        <taxon>Pseudomonadati</taxon>
        <taxon>Thermodesulfobacteriota</taxon>
        <taxon>Syntrophorhabdia</taxon>
        <taxon>Syntrophorhabdales</taxon>
        <taxon>Syntrophorhabdaceae</taxon>
        <taxon>Syntrophorhabdus</taxon>
    </lineage>
</organism>
<dbReference type="InterPro" id="IPR003814">
    <property type="entry name" value="FmdEsu_dom"/>
</dbReference>
<dbReference type="InterPro" id="IPR053194">
    <property type="entry name" value="tRNA_methyltr_O"/>
</dbReference>
<protein>
    <submittedName>
        <fullName evidence="3">tRNA CCA-pyrophosphorylase</fullName>
    </submittedName>
</protein>
<feature type="domain" description="Formylmethanofuran dehydrogenase subunit E" evidence="1">
    <location>
        <begin position="18"/>
        <end position="142"/>
    </location>
</feature>
<reference evidence="3" key="1">
    <citation type="journal article" date="2020" name="Biotechnol. Biofuels">
        <title>New insights from the biogas microbiome by comprehensive genome-resolved metagenomics of nearly 1600 species originating from multiple anaerobic digesters.</title>
        <authorList>
            <person name="Campanaro S."/>
            <person name="Treu L."/>
            <person name="Rodriguez-R L.M."/>
            <person name="Kovalovszki A."/>
            <person name="Ziels R.M."/>
            <person name="Maus I."/>
            <person name="Zhu X."/>
            <person name="Kougias P.G."/>
            <person name="Basile A."/>
            <person name="Luo G."/>
            <person name="Schluter A."/>
            <person name="Konstantinidis K.T."/>
            <person name="Angelidaki I."/>
        </authorList>
    </citation>
    <scope>NUCLEOTIDE SEQUENCE</scope>
    <source>
        <strain evidence="3">AS06rmzACSIP_7</strain>
    </source>
</reference>
<dbReference type="PANTHER" id="PTHR39418:SF1">
    <property type="entry name" value="DEHYDROGENASE"/>
    <property type="match status" value="1"/>
</dbReference>
<evidence type="ECO:0000259" key="2">
    <source>
        <dbReference type="Pfam" id="PF23475"/>
    </source>
</evidence>
<feature type="domain" description="FmdE-like treble clef zinc finger" evidence="2">
    <location>
        <begin position="155"/>
        <end position="185"/>
    </location>
</feature>
<dbReference type="AlphaFoldDB" id="A0A971M3C8"/>
<proteinExistence type="predicted"/>
<dbReference type="Gene3D" id="3.30.1330.130">
    <property type="match status" value="1"/>
</dbReference>
<reference evidence="3" key="2">
    <citation type="submission" date="2020-01" db="EMBL/GenBank/DDBJ databases">
        <authorList>
            <person name="Campanaro S."/>
        </authorList>
    </citation>
    <scope>NUCLEOTIDE SEQUENCE</scope>
    <source>
        <strain evidence="3">AS06rmzACSIP_7</strain>
    </source>
</reference>
<sequence length="186" mass="20694">MQIAKHTFEEYLQIIKTFHGSEAPGVVIGGFMVDMAIRHIPDGILYNAICETRSCLPDAIQLLTPCTIGNGWLKVIPLGRFALTLYDKYTNEGVRVFVDTEKLEAWPEIKAWLFKLKTKSEQSPESIAREIAEAGESILSVQRIHVRPEIGKKISKGKIGVCPQCGEAYPLSDGKVCLACRESPYI</sequence>
<dbReference type="Pfam" id="PF02663">
    <property type="entry name" value="FmdE"/>
    <property type="match status" value="1"/>
</dbReference>
<dbReference type="SUPFAM" id="SSF143555">
    <property type="entry name" value="FwdE-like"/>
    <property type="match status" value="1"/>
</dbReference>
<name>A0A971M3C8_9BACT</name>
<dbReference type="Gene3D" id="3.30.60.80">
    <property type="match status" value="1"/>
</dbReference>
<gene>
    <name evidence="3" type="ORF">GXY80_05625</name>
</gene>
<dbReference type="InterPro" id="IPR057035">
    <property type="entry name" value="Znf-Tbcl_FmdE"/>
</dbReference>
<dbReference type="Pfam" id="PF23475">
    <property type="entry name" value="zf-Tbcl_FmdE"/>
    <property type="match status" value="1"/>
</dbReference>
<evidence type="ECO:0000259" key="1">
    <source>
        <dbReference type="Pfam" id="PF02663"/>
    </source>
</evidence>
<dbReference type="Proteomes" id="UP000777265">
    <property type="component" value="Unassembled WGS sequence"/>
</dbReference>
<evidence type="ECO:0000313" key="4">
    <source>
        <dbReference type="Proteomes" id="UP000777265"/>
    </source>
</evidence>
<dbReference type="PANTHER" id="PTHR39418">
    <property type="entry name" value="DEHYDROGENASE-RELATED"/>
    <property type="match status" value="1"/>
</dbReference>
<accession>A0A971M3C8</accession>
<dbReference type="EMBL" id="JAAYEE010000096">
    <property type="protein sequence ID" value="NLW34949.1"/>
    <property type="molecule type" value="Genomic_DNA"/>
</dbReference>